<feature type="transmembrane region" description="Helical" evidence="9">
    <location>
        <begin position="117"/>
        <end position="137"/>
    </location>
</feature>
<dbReference type="PRINTS" id="PR00171">
    <property type="entry name" value="SUGRTRNSPORT"/>
</dbReference>
<evidence type="ECO:0000256" key="5">
    <source>
        <dbReference type="ARBA" id="ARBA00022989"/>
    </source>
</evidence>
<evidence type="ECO:0000256" key="9">
    <source>
        <dbReference type="SAM" id="Phobius"/>
    </source>
</evidence>
<feature type="compositionally biased region" description="Basic and acidic residues" evidence="8">
    <location>
        <begin position="536"/>
        <end position="547"/>
    </location>
</feature>
<gene>
    <name evidence="11" type="ORF">LECACI_7A009550</name>
</gene>
<feature type="transmembrane region" description="Helical" evidence="9">
    <location>
        <begin position="337"/>
        <end position="355"/>
    </location>
</feature>
<feature type="transmembrane region" description="Helical" evidence="9">
    <location>
        <begin position="467"/>
        <end position="486"/>
    </location>
</feature>
<keyword evidence="12" id="KW-1185">Reference proteome</keyword>
<dbReference type="PROSITE" id="PS00216">
    <property type="entry name" value="SUGAR_TRANSPORT_1"/>
    <property type="match status" value="2"/>
</dbReference>
<dbReference type="InterPro" id="IPR003663">
    <property type="entry name" value="Sugar/inositol_transpt"/>
</dbReference>
<feature type="region of interest" description="Disordered" evidence="8">
    <location>
        <begin position="1"/>
        <end position="23"/>
    </location>
</feature>
<comment type="similarity">
    <text evidence="2 7">Belongs to the major facilitator superfamily. Sugar transporter (TC 2.A.1.1) family.</text>
</comment>
<feature type="transmembrane region" description="Helical" evidence="9">
    <location>
        <begin position="397"/>
        <end position="419"/>
    </location>
</feature>
<evidence type="ECO:0000313" key="11">
    <source>
        <dbReference type="EMBL" id="CAK4034392.1"/>
    </source>
</evidence>
<evidence type="ECO:0000313" key="12">
    <source>
        <dbReference type="Proteomes" id="UP001296104"/>
    </source>
</evidence>
<feature type="region of interest" description="Disordered" evidence="8">
    <location>
        <begin position="513"/>
        <end position="547"/>
    </location>
</feature>
<dbReference type="PROSITE" id="PS00217">
    <property type="entry name" value="SUGAR_TRANSPORT_2"/>
    <property type="match status" value="1"/>
</dbReference>
<comment type="caution">
    <text evidence="11">The sequence shown here is derived from an EMBL/GenBank/DDBJ whole genome shotgun (WGS) entry which is preliminary data.</text>
</comment>
<evidence type="ECO:0000256" key="6">
    <source>
        <dbReference type="ARBA" id="ARBA00023136"/>
    </source>
</evidence>
<evidence type="ECO:0000256" key="2">
    <source>
        <dbReference type="ARBA" id="ARBA00010992"/>
    </source>
</evidence>
<proteinExistence type="inferred from homology"/>
<dbReference type="GO" id="GO:0005351">
    <property type="term" value="F:carbohydrate:proton symporter activity"/>
    <property type="evidence" value="ECO:0007669"/>
    <property type="project" value="TreeGrafter"/>
</dbReference>
<dbReference type="PROSITE" id="PS50850">
    <property type="entry name" value="MFS"/>
    <property type="match status" value="1"/>
</dbReference>
<feature type="transmembrane region" description="Helical" evidence="9">
    <location>
        <begin position="176"/>
        <end position="198"/>
    </location>
</feature>
<evidence type="ECO:0000256" key="7">
    <source>
        <dbReference type="RuleBase" id="RU003346"/>
    </source>
</evidence>
<keyword evidence="5 9" id="KW-1133">Transmembrane helix</keyword>
<dbReference type="InterPro" id="IPR050360">
    <property type="entry name" value="MFS_Sugar_Transporters"/>
</dbReference>
<dbReference type="AlphaFoldDB" id="A0AAI8Z8H2"/>
<feature type="transmembrane region" description="Helical" evidence="9">
    <location>
        <begin position="367"/>
        <end position="391"/>
    </location>
</feature>
<evidence type="ECO:0000259" key="10">
    <source>
        <dbReference type="PROSITE" id="PS50850"/>
    </source>
</evidence>
<dbReference type="InterPro" id="IPR020846">
    <property type="entry name" value="MFS_dom"/>
</dbReference>
<feature type="transmembrane region" description="Helical" evidence="9">
    <location>
        <begin position="143"/>
        <end position="164"/>
    </location>
</feature>
<evidence type="ECO:0000256" key="1">
    <source>
        <dbReference type="ARBA" id="ARBA00004141"/>
    </source>
</evidence>
<accession>A0AAI8Z8H2</accession>
<feature type="transmembrane region" description="Helical" evidence="9">
    <location>
        <begin position="90"/>
        <end position="110"/>
    </location>
</feature>
<dbReference type="GO" id="GO:0016020">
    <property type="term" value="C:membrane"/>
    <property type="evidence" value="ECO:0007669"/>
    <property type="project" value="UniProtKB-SubCell"/>
</dbReference>
<dbReference type="PANTHER" id="PTHR48022">
    <property type="entry name" value="PLASTIDIC GLUCOSE TRANSPORTER 4"/>
    <property type="match status" value="1"/>
</dbReference>
<evidence type="ECO:0000256" key="8">
    <source>
        <dbReference type="SAM" id="MobiDB-lite"/>
    </source>
</evidence>
<dbReference type="SUPFAM" id="SSF103473">
    <property type="entry name" value="MFS general substrate transporter"/>
    <property type="match status" value="1"/>
</dbReference>
<dbReference type="InterPro" id="IPR036259">
    <property type="entry name" value="MFS_trans_sf"/>
</dbReference>
<feature type="transmembrane region" description="Helical" evidence="9">
    <location>
        <begin position="29"/>
        <end position="49"/>
    </location>
</feature>
<feature type="domain" description="Major facilitator superfamily (MFS) profile" evidence="10">
    <location>
        <begin position="36"/>
        <end position="490"/>
    </location>
</feature>
<feature type="region of interest" description="Disordered" evidence="8">
    <location>
        <begin position="428"/>
        <end position="451"/>
    </location>
</feature>
<name>A0AAI8Z8H2_9PEZI</name>
<keyword evidence="3 7" id="KW-0813">Transport</keyword>
<dbReference type="PANTHER" id="PTHR48022:SF6">
    <property type="entry name" value="MSTA PROTEIN-RELATED"/>
    <property type="match status" value="1"/>
</dbReference>
<sequence>MDRRHASRTPPLGPPKPNKPSRERIEAPVTFKAYLMCASAAFAGVLFGYDSGYISSVLGMNQFKQDYGHPVPASEPDDFPYNYYTWQKSLVVSILSAGTFVGALASGYLADRIGRRTTIIGPGCGVFVVGVIIQLATKHIVGLAVGRFVAGLGVGCVCAVNILYMSEVAPRKVRGAIVSAYQFAITIGIMMAACVGYATQDGTTSAAYRIPIALQLLWALILGVALFSLPESPRYWVKHNRLDKAARALARVRGQSPHSSYIEDELAEIVANCEYEQQTGAVSWKGCFTGGIRHSNSNIRKIFIGTALQMFQQWTGINFIFYYNVTFFQQVGLSNPFLISMVTTVVNVASTPVAFYTIEKFGRRRILIFGAAAMCLCEFIIAIVGVAGGAHSHASNYVLIVFVCIYIFFASSWGPAAWLGPHRRNLPTPLRPSGRRPPRPPTGSELPHRPHHPFLVDPDKGDLGVKVFFVWGSTCALSAAFAYLFIPETKGLTLEQVERMMEEVPAYTSRRWKPVDPFAGEGSGGAESPSPMEGVRPVKMEDSIEMR</sequence>
<dbReference type="Proteomes" id="UP001296104">
    <property type="component" value="Unassembled WGS sequence"/>
</dbReference>
<organism evidence="11 12">
    <name type="scientific">Lecanosticta acicola</name>
    <dbReference type="NCBI Taxonomy" id="111012"/>
    <lineage>
        <taxon>Eukaryota</taxon>
        <taxon>Fungi</taxon>
        <taxon>Dikarya</taxon>
        <taxon>Ascomycota</taxon>
        <taxon>Pezizomycotina</taxon>
        <taxon>Dothideomycetes</taxon>
        <taxon>Dothideomycetidae</taxon>
        <taxon>Mycosphaerellales</taxon>
        <taxon>Mycosphaerellaceae</taxon>
        <taxon>Lecanosticta</taxon>
    </lineage>
</organism>
<dbReference type="NCBIfam" id="TIGR00879">
    <property type="entry name" value="SP"/>
    <property type="match status" value="1"/>
</dbReference>
<dbReference type="InterPro" id="IPR005828">
    <property type="entry name" value="MFS_sugar_transport-like"/>
</dbReference>
<dbReference type="Gene3D" id="1.20.1250.20">
    <property type="entry name" value="MFS general substrate transporter like domains"/>
    <property type="match status" value="2"/>
</dbReference>
<dbReference type="Pfam" id="PF00083">
    <property type="entry name" value="Sugar_tr"/>
    <property type="match status" value="2"/>
</dbReference>
<keyword evidence="6 9" id="KW-0472">Membrane</keyword>
<evidence type="ECO:0000256" key="3">
    <source>
        <dbReference type="ARBA" id="ARBA00022448"/>
    </source>
</evidence>
<reference evidence="11" key="1">
    <citation type="submission" date="2023-11" db="EMBL/GenBank/DDBJ databases">
        <authorList>
            <person name="Alioto T."/>
            <person name="Alioto T."/>
            <person name="Gomez Garrido J."/>
        </authorList>
    </citation>
    <scope>NUCLEOTIDE SEQUENCE</scope>
</reference>
<protein>
    <submittedName>
        <fullName evidence="11">Related to transporter (Major facilitator superfamily)</fullName>
    </submittedName>
</protein>
<comment type="subcellular location">
    <subcellularLocation>
        <location evidence="1">Membrane</location>
        <topology evidence="1">Multi-pass membrane protein</topology>
    </subcellularLocation>
</comment>
<dbReference type="InterPro" id="IPR005829">
    <property type="entry name" value="Sugar_transporter_CS"/>
</dbReference>
<feature type="transmembrane region" description="Helical" evidence="9">
    <location>
        <begin position="302"/>
        <end position="325"/>
    </location>
</feature>
<feature type="transmembrane region" description="Helical" evidence="9">
    <location>
        <begin position="210"/>
        <end position="229"/>
    </location>
</feature>
<evidence type="ECO:0000256" key="4">
    <source>
        <dbReference type="ARBA" id="ARBA00022692"/>
    </source>
</evidence>
<dbReference type="EMBL" id="CAVMBE010000115">
    <property type="protein sequence ID" value="CAK4034392.1"/>
    <property type="molecule type" value="Genomic_DNA"/>
</dbReference>
<keyword evidence="4 9" id="KW-0812">Transmembrane</keyword>